<dbReference type="InterPro" id="IPR054252">
    <property type="entry name" value="Pam3_gp18"/>
</dbReference>
<organism evidence="2 3">
    <name type="scientific">Acetobacter garciniae</name>
    <dbReference type="NCBI Taxonomy" id="2817435"/>
    <lineage>
        <taxon>Bacteria</taxon>
        <taxon>Pseudomonadati</taxon>
        <taxon>Pseudomonadota</taxon>
        <taxon>Alphaproteobacteria</taxon>
        <taxon>Acetobacterales</taxon>
        <taxon>Acetobacteraceae</taxon>
        <taxon>Acetobacter</taxon>
    </lineage>
</organism>
<feature type="domain" description="Cyanophage baseplate Pam3 plug gp18" evidence="1">
    <location>
        <begin position="4"/>
        <end position="96"/>
    </location>
</feature>
<sequence>MASIIPINAVAYQAIKVPLSGHSVQLDIQQRSTGLYMNITLDGTLIMAGVICQDRTWIVRKAYFGMPGDLAFQDTQGTDDPVYSGLGSRFVLVYVEGQNVE</sequence>
<reference evidence="2" key="1">
    <citation type="submission" date="2021-03" db="EMBL/GenBank/DDBJ databases">
        <title>The complete genome sequence of Acetobacter sp. TBRC 12339.</title>
        <authorList>
            <person name="Charoenyingcharoen P."/>
            <person name="Yukphan P."/>
        </authorList>
    </citation>
    <scope>NUCLEOTIDE SEQUENCE</scope>
    <source>
        <strain evidence="2">TBRC 12339</strain>
    </source>
</reference>
<keyword evidence="3" id="KW-1185">Reference proteome</keyword>
<gene>
    <name evidence="2" type="ORF">J2D77_09285</name>
</gene>
<dbReference type="Pfam" id="PF22479">
    <property type="entry name" value="Pam3_gp18"/>
    <property type="match status" value="1"/>
</dbReference>
<dbReference type="RefSeq" id="WP_207846013.1">
    <property type="nucleotide sequence ID" value="NZ_JAFVMH010000004.1"/>
</dbReference>
<evidence type="ECO:0000313" key="3">
    <source>
        <dbReference type="Proteomes" id="UP000664073"/>
    </source>
</evidence>
<dbReference type="EMBL" id="JAFVMH010000004">
    <property type="protein sequence ID" value="MBO1325339.1"/>
    <property type="molecule type" value="Genomic_DNA"/>
</dbReference>
<accession>A0A939HQ08</accession>
<dbReference type="Proteomes" id="UP000664073">
    <property type="component" value="Unassembled WGS sequence"/>
</dbReference>
<proteinExistence type="predicted"/>
<name>A0A939HQ08_9PROT</name>
<evidence type="ECO:0000313" key="2">
    <source>
        <dbReference type="EMBL" id="MBO1325339.1"/>
    </source>
</evidence>
<comment type="caution">
    <text evidence="2">The sequence shown here is derived from an EMBL/GenBank/DDBJ whole genome shotgun (WGS) entry which is preliminary data.</text>
</comment>
<evidence type="ECO:0000259" key="1">
    <source>
        <dbReference type="Pfam" id="PF22479"/>
    </source>
</evidence>
<dbReference type="AlphaFoldDB" id="A0A939HQ08"/>
<protein>
    <recommendedName>
        <fullName evidence="1">Cyanophage baseplate Pam3 plug gp18 domain-containing protein</fullName>
    </recommendedName>
</protein>